<reference evidence="3" key="1">
    <citation type="submission" date="2013-06" db="EMBL/GenBank/DDBJ databases">
        <authorList>
            <person name="Zhao Q."/>
        </authorList>
    </citation>
    <scope>NUCLEOTIDE SEQUENCE</scope>
    <source>
        <strain evidence="3">cv. W1943</strain>
    </source>
</reference>
<feature type="compositionally biased region" description="Basic and acidic residues" evidence="1">
    <location>
        <begin position="428"/>
        <end position="441"/>
    </location>
</feature>
<dbReference type="AlphaFoldDB" id="A0A0E0QWS1"/>
<name>A0A0E0QWS1_ORYRU</name>
<dbReference type="Gramene" id="ORUFI10G03870.1">
    <property type="protein sequence ID" value="ORUFI10G03870.1"/>
    <property type="gene ID" value="ORUFI10G03870"/>
</dbReference>
<dbReference type="eggNOG" id="ENOG502R68Y">
    <property type="taxonomic scope" value="Eukaryota"/>
</dbReference>
<dbReference type="PANTHER" id="PTHR33085:SF145">
    <property type="entry name" value="OS05G0302200 PROTEIN"/>
    <property type="match status" value="1"/>
</dbReference>
<dbReference type="Proteomes" id="UP000008022">
    <property type="component" value="Unassembled WGS sequence"/>
</dbReference>
<evidence type="ECO:0000313" key="3">
    <source>
        <dbReference type="Proteomes" id="UP000008022"/>
    </source>
</evidence>
<protein>
    <submittedName>
        <fullName evidence="2">Uncharacterized protein</fullName>
    </submittedName>
</protein>
<dbReference type="PANTHER" id="PTHR33085">
    <property type="entry name" value="OS12G0113100 PROTEIN-RELATED"/>
    <property type="match status" value="1"/>
</dbReference>
<dbReference type="OMA" id="FCIARFI"/>
<evidence type="ECO:0000313" key="2">
    <source>
        <dbReference type="EnsemblPlants" id="ORUFI10G03870.1"/>
    </source>
</evidence>
<dbReference type="EnsemblPlants" id="ORUFI10G03870.1">
    <property type="protein sequence ID" value="ORUFI10G03870.1"/>
    <property type="gene ID" value="ORUFI10G03870"/>
</dbReference>
<evidence type="ECO:0000256" key="1">
    <source>
        <dbReference type="SAM" id="MobiDB-lite"/>
    </source>
</evidence>
<dbReference type="InterPro" id="IPR012871">
    <property type="entry name" value="DUF1668_ORYSA"/>
</dbReference>
<reference evidence="2" key="2">
    <citation type="submission" date="2015-06" db="UniProtKB">
        <authorList>
            <consortium name="EnsemblPlants"/>
        </authorList>
    </citation>
    <scope>IDENTIFICATION</scope>
</reference>
<accession>A0A0E0QWS1</accession>
<sequence>MSLPRRFLNLIVENGADPGIRSLSCIDLTRYPLFHPPLPTATTMEACSSSSIISQQQQTADAFNTKNKHADGAAFMVQEKFQLPDPIFSFKAQAADPDYGWNIDCFPLADRKVVCVDQSGRAFLFDADTDQVVTMPSLNKPKWRPFSLFVPGTDNDGGDGEGNSLYIMEKSPKSEAGCSARCIDQFEAFVYRKPTVTASFMSWYCQLLPPPPYVRDYAYSQRRHRITSYAVVAGDDDGSWRILVSAEDAGTYCLDVASNMWSRVGEWTLPFLGKVEYVPELKLWFGLSAEDQLLAAADLSAMDSQPELVSSWKELEQNRVWQVTQDPQLVNLGSGRFCIARFIEKLELGGDFDNKLTWQDFVILTGVEVTKVVNHGNCSGNRNGRVELQMTTHKSRFHLANGAYIDAVSEPFDLPAEAPRNQRTSMEQSKERISKAKRSEPEQGNDG</sequence>
<organism evidence="2 3">
    <name type="scientific">Oryza rufipogon</name>
    <name type="common">Brownbeard rice</name>
    <name type="synonym">Asian wild rice</name>
    <dbReference type="NCBI Taxonomy" id="4529"/>
    <lineage>
        <taxon>Eukaryota</taxon>
        <taxon>Viridiplantae</taxon>
        <taxon>Streptophyta</taxon>
        <taxon>Embryophyta</taxon>
        <taxon>Tracheophyta</taxon>
        <taxon>Spermatophyta</taxon>
        <taxon>Magnoliopsida</taxon>
        <taxon>Liliopsida</taxon>
        <taxon>Poales</taxon>
        <taxon>Poaceae</taxon>
        <taxon>BOP clade</taxon>
        <taxon>Oryzoideae</taxon>
        <taxon>Oryzeae</taxon>
        <taxon>Oryzinae</taxon>
        <taxon>Oryza</taxon>
    </lineage>
</organism>
<dbReference type="HOGENOM" id="CLU_018267_2_0_1"/>
<keyword evidence="3" id="KW-1185">Reference proteome</keyword>
<proteinExistence type="predicted"/>
<dbReference type="Pfam" id="PF07893">
    <property type="entry name" value="DUF1668"/>
    <property type="match status" value="1"/>
</dbReference>
<feature type="region of interest" description="Disordered" evidence="1">
    <location>
        <begin position="415"/>
        <end position="447"/>
    </location>
</feature>